<dbReference type="HOGENOM" id="CLU_3070727_0_0_1"/>
<gene>
    <name evidence="1" type="ORF">CGI_10015319</name>
</gene>
<reference evidence="1" key="1">
    <citation type="journal article" date="2012" name="Nature">
        <title>The oyster genome reveals stress adaptation and complexity of shell formation.</title>
        <authorList>
            <person name="Zhang G."/>
            <person name="Fang X."/>
            <person name="Guo X."/>
            <person name="Li L."/>
            <person name="Luo R."/>
            <person name="Xu F."/>
            <person name="Yang P."/>
            <person name="Zhang L."/>
            <person name="Wang X."/>
            <person name="Qi H."/>
            <person name="Xiong Z."/>
            <person name="Que H."/>
            <person name="Xie Y."/>
            <person name="Holland P.W."/>
            <person name="Paps J."/>
            <person name="Zhu Y."/>
            <person name="Wu F."/>
            <person name="Chen Y."/>
            <person name="Wang J."/>
            <person name="Peng C."/>
            <person name="Meng J."/>
            <person name="Yang L."/>
            <person name="Liu J."/>
            <person name="Wen B."/>
            <person name="Zhang N."/>
            <person name="Huang Z."/>
            <person name="Zhu Q."/>
            <person name="Feng Y."/>
            <person name="Mount A."/>
            <person name="Hedgecock D."/>
            <person name="Xu Z."/>
            <person name="Liu Y."/>
            <person name="Domazet-Loso T."/>
            <person name="Du Y."/>
            <person name="Sun X."/>
            <person name="Zhang S."/>
            <person name="Liu B."/>
            <person name="Cheng P."/>
            <person name="Jiang X."/>
            <person name="Li J."/>
            <person name="Fan D."/>
            <person name="Wang W."/>
            <person name="Fu W."/>
            <person name="Wang T."/>
            <person name="Wang B."/>
            <person name="Zhang J."/>
            <person name="Peng Z."/>
            <person name="Li Y."/>
            <person name="Li N."/>
            <person name="Wang J."/>
            <person name="Chen M."/>
            <person name="He Y."/>
            <person name="Tan F."/>
            <person name="Song X."/>
            <person name="Zheng Q."/>
            <person name="Huang R."/>
            <person name="Yang H."/>
            <person name="Du X."/>
            <person name="Chen L."/>
            <person name="Yang M."/>
            <person name="Gaffney P.M."/>
            <person name="Wang S."/>
            <person name="Luo L."/>
            <person name="She Z."/>
            <person name="Ming Y."/>
            <person name="Huang W."/>
            <person name="Zhang S."/>
            <person name="Huang B."/>
            <person name="Zhang Y."/>
            <person name="Qu T."/>
            <person name="Ni P."/>
            <person name="Miao G."/>
            <person name="Wang J."/>
            <person name="Wang Q."/>
            <person name="Steinberg C.E."/>
            <person name="Wang H."/>
            <person name="Li N."/>
            <person name="Qian L."/>
            <person name="Zhang G."/>
            <person name="Li Y."/>
            <person name="Yang H."/>
            <person name="Liu X."/>
            <person name="Wang J."/>
            <person name="Yin Y."/>
            <person name="Wang J."/>
        </authorList>
    </citation>
    <scope>NUCLEOTIDE SEQUENCE [LARGE SCALE GENOMIC DNA]</scope>
    <source>
        <strain evidence="1">05x7-T-G4-1.051#20</strain>
    </source>
</reference>
<organism evidence="1">
    <name type="scientific">Magallana gigas</name>
    <name type="common">Pacific oyster</name>
    <name type="synonym">Crassostrea gigas</name>
    <dbReference type="NCBI Taxonomy" id="29159"/>
    <lineage>
        <taxon>Eukaryota</taxon>
        <taxon>Metazoa</taxon>
        <taxon>Spiralia</taxon>
        <taxon>Lophotrochozoa</taxon>
        <taxon>Mollusca</taxon>
        <taxon>Bivalvia</taxon>
        <taxon>Autobranchia</taxon>
        <taxon>Pteriomorphia</taxon>
        <taxon>Ostreida</taxon>
        <taxon>Ostreoidea</taxon>
        <taxon>Ostreidae</taxon>
        <taxon>Magallana</taxon>
    </lineage>
</organism>
<dbReference type="AlphaFoldDB" id="K1S019"/>
<name>K1S019_MAGGI</name>
<dbReference type="EMBL" id="JH817532">
    <property type="protein sequence ID" value="EKC40586.1"/>
    <property type="molecule type" value="Genomic_DNA"/>
</dbReference>
<protein>
    <submittedName>
        <fullName evidence="1">Uncharacterized protein</fullName>
    </submittedName>
</protein>
<evidence type="ECO:0000313" key="1">
    <source>
        <dbReference type="EMBL" id="EKC40586.1"/>
    </source>
</evidence>
<proteinExistence type="predicted"/>
<dbReference type="InParanoid" id="K1S019"/>
<sequence>METHRDETRFKLQHFRTSMDICPAKRPELLIAEFGFHFRYLWAYKGTPQMPRQ</sequence>
<accession>K1S019</accession>